<dbReference type="RefSeq" id="WP_166033029.1">
    <property type="nucleotide sequence ID" value="NZ_CP048877.1"/>
</dbReference>
<dbReference type="AlphaFoldDB" id="A0A6G7PYP7"/>
<evidence type="ECO:0000313" key="4">
    <source>
        <dbReference type="Proteomes" id="UP000502179"/>
    </source>
</evidence>
<dbReference type="SUPFAM" id="SSF51182">
    <property type="entry name" value="RmlC-like cupins"/>
    <property type="match status" value="1"/>
</dbReference>
<dbReference type="Pfam" id="PF07883">
    <property type="entry name" value="Cupin_2"/>
    <property type="match status" value="1"/>
</dbReference>
<dbReference type="Gene3D" id="2.60.120.10">
    <property type="entry name" value="Jelly Rolls"/>
    <property type="match status" value="1"/>
</dbReference>
<evidence type="ECO:0000313" key="3">
    <source>
        <dbReference type="EMBL" id="QIJ72814.1"/>
    </source>
</evidence>
<dbReference type="PROSITE" id="PS50943">
    <property type="entry name" value="HTH_CROC1"/>
    <property type="match status" value="1"/>
</dbReference>
<evidence type="ECO:0000259" key="2">
    <source>
        <dbReference type="PROSITE" id="PS50943"/>
    </source>
</evidence>
<dbReference type="PANTHER" id="PTHR46797:SF2">
    <property type="entry name" value="TRANSCRIPTIONAL REGULATOR"/>
    <property type="match status" value="1"/>
</dbReference>
<dbReference type="GO" id="GO:0003677">
    <property type="term" value="F:DNA binding"/>
    <property type="evidence" value="ECO:0007669"/>
    <property type="project" value="UniProtKB-KW"/>
</dbReference>
<dbReference type="InterPro" id="IPR050807">
    <property type="entry name" value="TransReg_Diox_bact_type"/>
</dbReference>
<gene>
    <name evidence="3" type="ORF">G4V39_01015</name>
</gene>
<dbReference type="SMART" id="SM00530">
    <property type="entry name" value="HTH_XRE"/>
    <property type="match status" value="1"/>
</dbReference>
<proteinExistence type="predicted"/>
<dbReference type="KEGG" id="tav:G4V39_01015"/>
<evidence type="ECO:0000256" key="1">
    <source>
        <dbReference type="ARBA" id="ARBA00023125"/>
    </source>
</evidence>
<keyword evidence="4" id="KW-1185">Reference proteome</keyword>
<dbReference type="InterPro" id="IPR001387">
    <property type="entry name" value="Cro/C1-type_HTH"/>
</dbReference>
<keyword evidence="1" id="KW-0238">DNA-binding</keyword>
<dbReference type="GO" id="GO:0003700">
    <property type="term" value="F:DNA-binding transcription factor activity"/>
    <property type="evidence" value="ECO:0007669"/>
    <property type="project" value="TreeGrafter"/>
</dbReference>
<dbReference type="GO" id="GO:0005829">
    <property type="term" value="C:cytosol"/>
    <property type="evidence" value="ECO:0007669"/>
    <property type="project" value="TreeGrafter"/>
</dbReference>
<reference evidence="3 4" key="1">
    <citation type="submission" date="2020-02" db="EMBL/GenBank/DDBJ databases">
        <title>Genome analysis of Thermosulfuriphilus ammonigenes ST65T, an anaerobic thermophilic chemolithoautotrophic bacterium isolated from a deep-sea hydrothermal vent.</title>
        <authorList>
            <person name="Slobodkina G."/>
            <person name="Allioux M."/>
            <person name="Merkel A."/>
            <person name="Alain K."/>
            <person name="Jebbar M."/>
            <person name="Slobodkin A."/>
        </authorList>
    </citation>
    <scope>NUCLEOTIDE SEQUENCE [LARGE SCALE GENOMIC DNA]</scope>
    <source>
        <strain evidence="3 4">ST65</strain>
    </source>
</reference>
<dbReference type="InterPro" id="IPR010982">
    <property type="entry name" value="Lambda_DNA-bd_dom_sf"/>
</dbReference>
<dbReference type="PANTHER" id="PTHR46797">
    <property type="entry name" value="HTH-TYPE TRANSCRIPTIONAL REGULATOR"/>
    <property type="match status" value="1"/>
</dbReference>
<dbReference type="Pfam" id="PF01381">
    <property type="entry name" value="HTH_3"/>
    <property type="match status" value="1"/>
</dbReference>
<dbReference type="Gene3D" id="1.10.260.40">
    <property type="entry name" value="lambda repressor-like DNA-binding domains"/>
    <property type="match status" value="1"/>
</dbReference>
<dbReference type="CDD" id="cd02209">
    <property type="entry name" value="cupin_XRE_C"/>
    <property type="match status" value="1"/>
</dbReference>
<protein>
    <submittedName>
        <fullName evidence="3">Cupin domain-containing protein</fullName>
    </submittedName>
</protein>
<feature type="domain" description="HTH cro/C1-type" evidence="2">
    <location>
        <begin position="7"/>
        <end position="61"/>
    </location>
</feature>
<name>A0A6G7PYP7_9BACT</name>
<dbReference type="Proteomes" id="UP000502179">
    <property type="component" value="Chromosome"/>
</dbReference>
<accession>A0A6G7PYP7</accession>
<dbReference type="EMBL" id="CP048877">
    <property type="protein sequence ID" value="QIJ72814.1"/>
    <property type="molecule type" value="Genomic_DNA"/>
</dbReference>
<dbReference type="InterPro" id="IPR013096">
    <property type="entry name" value="Cupin_2"/>
</dbReference>
<dbReference type="CDD" id="cd00093">
    <property type="entry name" value="HTH_XRE"/>
    <property type="match status" value="1"/>
</dbReference>
<dbReference type="InterPro" id="IPR014710">
    <property type="entry name" value="RmlC-like_jellyroll"/>
</dbReference>
<dbReference type="SUPFAM" id="SSF47413">
    <property type="entry name" value="lambda repressor-like DNA-binding domains"/>
    <property type="match status" value="1"/>
</dbReference>
<organism evidence="3 4">
    <name type="scientific">Thermosulfuriphilus ammonigenes</name>
    <dbReference type="NCBI Taxonomy" id="1936021"/>
    <lineage>
        <taxon>Bacteria</taxon>
        <taxon>Pseudomonadati</taxon>
        <taxon>Thermodesulfobacteriota</taxon>
        <taxon>Thermodesulfobacteria</taxon>
        <taxon>Thermodesulfobacteriales</taxon>
        <taxon>Thermodesulfobacteriaceae</taxon>
        <taxon>Thermosulfuriphilus</taxon>
    </lineage>
</organism>
<sequence>MRIGERLRKLRIANALTQEELANRAGLTKGYISQLERDLTYPSIPTLKEILDVLGEDLASFFKEDGEERAVFRRNDRLETADSHPGCRVEILVPQSQKKMDPVLVTLAPGERTREDGSHEGEEFGFVLKGTVALHLDQKITKLRKGDCFYFRANRRHFLENCGRVVAQIIWVVSPPTF</sequence>
<dbReference type="InterPro" id="IPR011051">
    <property type="entry name" value="RmlC_Cupin_sf"/>
</dbReference>